<evidence type="ECO:0000313" key="2">
    <source>
        <dbReference type="Proteomes" id="UP001497680"/>
    </source>
</evidence>
<comment type="caution">
    <text evidence="1">The sequence shown here is derived from an EMBL/GenBank/DDBJ whole genome shotgun (WGS) entry which is preliminary data.</text>
</comment>
<accession>A0ACC0CYK9</accession>
<proteinExistence type="predicted"/>
<sequence>MRPVVPVLVSWVTSVLGHLHLLVANQRRPTLNRVMTCCTCTTTTMNLVMQQVRDHDLSLLMYDWVLKQQKSDAISH</sequence>
<evidence type="ECO:0000313" key="1">
    <source>
        <dbReference type="EMBL" id="KAI6085388.1"/>
    </source>
</evidence>
<keyword evidence="2" id="KW-1185">Reference proteome</keyword>
<dbReference type="Proteomes" id="UP001497680">
    <property type="component" value="Unassembled WGS sequence"/>
</dbReference>
<gene>
    <name evidence="1" type="ORF">F4821DRAFT_240978</name>
</gene>
<protein>
    <submittedName>
        <fullName evidence="1">Uncharacterized protein</fullName>
    </submittedName>
</protein>
<name>A0ACC0CYK9_9PEZI</name>
<dbReference type="EMBL" id="MU394326">
    <property type="protein sequence ID" value="KAI6085388.1"/>
    <property type="molecule type" value="Genomic_DNA"/>
</dbReference>
<reference evidence="1 2" key="1">
    <citation type="journal article" date="2022" name="New Phytol.">
        <title>Ecological generalism drives hyperdiversity of secondary metabolite gene clusters in xylarialean endophytes.</title>
        <authorList>
            <person name="Franco M.E.E."/>
            <person name="Wisecaver J.H."/>
            <person name="Arnold A.E."/>
            <person name="Ju Y.M."/>
            <person name="Slot J.C."/>
            <person name="Ahrendt S."/>
            <person name="Moore L.P."/>
            <person name="Eastman K.E."/>
            <person name="Scott K."/>
            <person name="Konkel Z."/>
            <person name="Mondo S.J."/>
            <person name="Kuo A."/>
            <person name="Hayes R.D."/>
            <person name="Haridas S."/>
            <person name="Andreopoulos B."/>
            <person name="Riley R."/>
            <person name="LaButti K."/>
            <person name="Pangilinan J."/>
            <person name="Lipzen A."/>
            <person name="Amirebrahimi M."/>
            <person name="Yan J."/>
            <person name="Adam C."/>
            <person name="Keymanesh K."/>
            <person name="Ng V."/>
            <person name="Louie K."/>
            <person name="Northen T."/>
            <person name="Drula E."/>
            <person name="Henrissat B."/>
            <person name="Hsieh H.M."/>
            <person name="Youens-Clark K."/>
            <person name="Lutzoni F."/>
            <person name="Miadlikowska J."/>
            <person name="Eastwood D.C."/>
            <person name="Hamelin R.C."/>
            <person name="Grigoriev I.V."/>
            <person name="U'Ren J.M."/>
        </authorList>
    </citation>
    <scope>NUCLEOTIDE SEQUENCE [LARGE SCALE GENOMIC DNA]</scope>
    <source>
        <strain evidence="1 2">ER1909</strain>
    </source>
</reference>
<organism evidence="1 2">
    <name type="scientific">Hypoxylon rubiginosum</name>
    <dbReference type="NCBI Taxonomy" id="110542"/>
    <lineage>
        <taxon>Eukaryota</taxon>
        <taxon>Fungi</taxon>
        <taxon>Dikarya</taxon>
        <taxon>Ascomycota</taxon>
        <taxon>Pezizomycotina</taxon>
        <taxon>Sordariomycetes</taxon>
        <taxon>Xylariomycetidae</taxon>
        <taxon>Xylariales</taxon>
        <taxon>Hypoxylaceae</taxon>
        <taxon>Hypoxylon</taxon>
    </lineage>
</organism>